<gene>
    <name evidence="3" type="ORF">NC661_17935</name>
</gene>
<proteinExistence type="predicted"/>
<comment type="caution">
    <text evidence="3">The sequence shown here is derived from an EMBL/GenBank/DDBJ whole genome shotgun (WGS) entry which is preliminary data.</text>
</comment>
<comment type="subunit">
    <text evidence="1">Homodimer.</text>
</comment>
<dbReference type="EMBL" id="JAMQJZ010000018">
    <property type="protein sequence ID" value="MDC3422233.1"/>
    <property type="molecule type" value="Genomic_DNA"/>
</dbReference>
<feature type="domain" description="Stress-response A/B barrel" evidence="2">
    <location>
        <begin position="2"/>
        <end position="97"/>
    </location>
</feature>
<organism evidence="3 4">
    <name type="scientific">Aquibacillus koreensis</name>
    <dbReference type="NCBI Taxonomy" id="279446"/>
    <lineage>
        <taxon>Bacteria</taxon>
        <taxon>Bacillati</taxon>
        <taxon>Bacillota</taxon>
        <taxon>Bacilli</taxon>
        <taxon>Bacillales</taxon>
        <taxon>Bacillaceae</taxon>
        <taxon>Aquibacillus</taxon>
    </lineage>
</organism>
<dbReference type="InterPro" id="IPR013097">
    <property type="entry name" value="Dabb"/>
</dbReference>
<dbReference type="PROSITE" id="PS51502">
    <property type="entry name" value="S_R_A_B_BARREL"/>
    <property type="match status" value="1"/>
</dbReference>
<accession>A0A9X3WNZ9</accession>
<evidence type="ECO:0000313" key="3">
    <source>
        <dbReference type="EMBL" id="MDC3422233.1"/>
    </source>
</evidence>
<dbReference type="Proteomes" id="UP001145072">
    <property type="component" value="Unassembled WGS sequence"/>
</dbReference>
<evidence type="ECO:0000313" key="4">
    <source>
        <dbReference type="Proteomes" id="UP001145072"/>
    </source>
</evidence>
<sequence>MYEHIVLFKLNSNITDDKEKALVSQLQSFKEKIPGIVELTAGINVTEEVENKHGYTLALRITFEDKQALDHYLPHPVHQAFVSSLDGYIENVVVADYPC</sequence>
<dbReference type="InterPro" id="IPR011008">
    <property type="entry name" value="Dimeric_a/b-barrel"/>
</dbReference>
<evidence type="ECO:0000259" key="2">
    <source>
        <dbReference type="PROSITE" id="PS51502"/>
    </source>
</evidence>
<dbReference type="Gene3D" id="3.30.70.100">
    <property type="match status" value="1"/>
</dbReference>
<protein>
    <submittedName>
        <fullName evidence="3">Dabb family protein</fullName>
    </submittedName>
</protein>
<dbReference type="SMART" id="SM00886">
    <property type="entry name" value="Dabb"/>
    <property type="match status" value="1"/>
</dbReference>
<keyword evidence="4" id="KW-1185">Reference proteome</keyword>
<dbReference type="AlphaFoldDB" id="A0A9X3WNZ9"/>
<name>A0A9X3WNZ9_9BACI</name>
<dbReference type="PANTHER" id="PTHR33178:SF10">
    <property type="entry name" value="STRESS-RESPONSE A_B BARREL DOMAIN-CONTAINING PROTEIN"/>
    <property type="match status" value="1"/>
</dbReference>
<dbReference type="SUPFAM" id="SSF54909">
    <property type="entry name" value="Dimeric alpha+beta barrel"/>
    <property type="match status" value="1"/>
</dbReference>
<evidence type="ECO:0000256" key="1">
    <source>
        <dbReference type="ARBA" id="ARBA00011738"/>
    </source>
</evidence>
<dbReference type="Pfam" id="PF07876">
    <property type="entry name" value="Dabb"/>
    <property type="match status" value="1"/>
</dbReference>
<dbReference type="RefSeq" id="WP_259868070.1">
    <property type="nucleotide sequence ID" value="NZ_JAMQJZ010000018.1"/>
</dbReference>
<dbReference type="InterPro" id="IPR044662">
    <property type="entry name" value="HS1/DABB1-like"/>
</dbReference>
<reference evidence="3" key="1">
    <citation type="submission" date="2022-06" db="EMBL/GenBank/DDBJ databases">
        <title>Aquibacillus sp. a new bacterium isolated from soil saline samples.</title>
        <authorList>
            <person name="Galisteo C."/>
            <person name="De La Haba R."/>
            <person name="Sanchez-Porro C."/>
            <person name="Ventosa A."/>
        </authorList>
    </citation>
    <scope>NUCLEOTIDE SEQUENCE</scope>
    <source>
        <strain evidence="3">JCM 12387</strain>
    </source>
</reference>
<dbReference type="PANTHER" id="PTHR33178">
    <property type="match status" value="1"/>
</dbReference>